<name>A0A7Z0ETB8_9ACTN</name>
<dbReference type="AlphaFoldDB" id="A0A7Z0ETB8"/>
<evidence type="ECO:0000313" key="2">
    <source>
        <dbReference type="Proteomes" id="UP000572051"/>
    </source>
</evidence>
<sequence>MGEHEFQLVLLRRMADVRPELVEEAVRRLGASRTEMREANRRWQAVVRGRRGPARHAAVLGPAPWQRTVAVGDLSCEARRWPLSLWPDLRFEVVTAPGGAVVQEWLVRPPDSPAPVLRGIGDLRPWSCVIDDVARALPSTPLEGTAPSRWRLLLTDPEGGRHVADFTWGLLQQVTEVRPRE</sequence>
<reference evidence="1 2" key="1">
    <citation type="submission" date="2020-07" db="EMBL/GenBank/DDBJ databases">
        <title>Sequencing the genomes of 1000 actinobacteria strains.</title>
        <authorList>
            <person name="Klenk H.-P."/>
        </authorList>
    </citation>
    <scope>NUCLEOTIDE SEQUENCE [LARGE SCALE GENOMIC DNA]</scope>
    <source>
        <strain evidence="1 2">DSM 44442</strain>
    </source>
</reference>
<dbReference type="EMBL" id="JACCFS010000001">
    <property type="protein sequence ID" value="NYJ36883.1"/>
    <property type="molecule type" value="Genomic_DNA"/>
</dbReference>
<dbReference type="RefSeq" id="WP_179827153.1">
    <property type="nucleotide sequence ID" value="NZ_JACCFS010000001.1"/>
</dbReference>
<gene>
    <name evidence="1" type="ORF">HNR10_004764</name>
</gene>
<proteinExistence type="predicted"/>
<comment type="caution">
    <text evidence="1">The sequence shown here is derived from an EMBL/GenBank/DDBJ whole genome shotgun (WGS) entry which is preliminary data.</text>
</comment>
<evidence type="ECO:0000313" key="1">
    <source>
        <dbReference type="EMBL" id="NYJ36883.1"/>
    </source>
</evidence>
<protein>
    <submittedName>
        <fullName evidence="1">Uncharacterized protein</fullName>
    </submittedName>
</protein>
<accession>A0A7Z0ETB8</accession>
<organism evidence="1 2">
    <name type="scientific">Nocardiopsis aegyptia</name>
    <dbReference type="NCBI Taxonomy" id="220378"/>
    <lineage>
        <taxon>Bacteria</taxon>
        <taxon>Bacillati</taxon>
        <taxon>Actinomycetota</taxon>
        <taxon>Actinomycetes</taxon>
        <taxon>Streptosporangiales</taxon>
        <taxon>Nocardiopsidaceae</taxon>
        <taxon>Nocardiopsis</taxon>
    </lineage>
</organism>
<dbReference type="Proteomes" id="UP000572051">
    <property type="component" value="Unassembled WGS sequence"/>
</dbReference>
<keyword evidence="2" id="KW-1185">Reference proteome</keyword>